<evidence type="ECO:0000313" key="1">
    <source>
        <dbReference type="EMBL" id="MFM0721137.1"/>
    </source>
</evidence>
<keyword evidence="2" id="KW-1185">Reference proteome</keyword>
<reference evidence="1 2" key="1">
    <citation type="journal article" date="2024" name="Chem. Sci.">
        <title>Discovery of megapolipeptins by genome mining of a Burkholderiales bacteria collection.</title>
        <authorList>
            <person name="Paulo B.S."/>
            <person name="Recchia M.J.J."/>
            <person name="Lee S."/>
            <person name="Fergusson C.H."/>
            <person name="Romanowski S.B."/>
            <person name="Hernandez A."/>
            <person name="Krull N."/>
            <person name="Liu D.Y."/>
            <person name="Cavanagh H."/>
            <person name="Bos A."/>
            <person name="Gray C.A."/>
            <person name="Murphy B.T."/>
            <person name="Linington R.G."/>
            <person name="Eustaquio A.S."/>
        </authorList>
    </citation>
    <scope>NUCLEOTIDE SEQUENCE [LARGE SCALE GENOMIC DNA]</scope>
    <source>
        <strain evidence="1 2">RL17-350-BIC-E</strain>
    </source>
</reference>
<proteinExistence type="predicted"/>
<gene>
    <name evidence="1" type="ORF">PQQ73_33030</name>
</gene>
<comment type="caution">
    <text evidence="1">The sequence shown here is derived from an EMBL/GenBank/DDBJ whole genome shotgun (WGS) entry which is preliminary data.</text>
</comment>
<dbReference type="EMBL" id="JAQQCL010000039">
    <property type="protein sequence ID" value="MFM0721137.1"/>
    <property type="molecule type" value="Genomic_DNA"/>
</dbReference>
<name>A0ABW9EQC2_9BURK</name>
<protein>
    <submittedName>
        <fullName evidence="1">Uncharacterized protein</fullName>
    </submittedName>
</protein>
<organism evidence="1 2">
    <name type="scientific">Paraburkholderia strydomiana</name>
    <dbReference type="NCBI Taxonomy" id="1245417"/>
    <lineage>
        <taxon>Bacteria</taxon>
        <taxon>Pseudomonadati</taxon>
        <taxon>Pseudomonadota</taxon>
        <taxon>Betaproteobacteria</taxon>
        <taxon>Burkholderiales</taxon>
        <taxon>Burkholderiaceae</taxon>
        <taxon>Paraburkholderia</taxon>
    </lineage>
</organism>
<accession>A0ABW9EQC2</accession>
<dbReference type="Proteomes" id="UP001629392">
    <property type="component" value="Unassembled WGS sequence"/>
</dbReference>
<sequence length="76" mass="8305">MADALRVTPSAEATGFRSRVYSRAPQADGRGGAYASTLHRYVSCSIVPTWTALNSTPRFVRGIPYLLTFDSVRCHA</sequence>
<dbReference type="RefSeq" id="WP_408149116.1">
    <property type="nucleotide sequence ID" value="NZ_JAQQCJ010000038.1"/>
</dbReference>
<evidence type="ECO:0000313" key="2">
    <source>
        <dbReference type="Proteomes" id="UP001629392"/>
    </source>
</evidence>